<reference evidence="3" key="1">
    <citation type="journal article" date="2023" name="Commun. Biol.">
        <title>Genome analysis of Parmales, the sister group of diatoms, reveals the evolutionary specialization of diatoms from phago-mixotrophs to photoautotrophs.</title>
        <authorList>
            <person name="Ban H."/>
            <person name="Sato S."/>
            <person name="Yoshikawa S."/>
            <person name="Yamada K."/>
            <person name="Nakamura Y."/>
            <person name="Ichinomiya M."/>
            <person name="Sato N."/>
            <person name="Blanc-Mathieu R."/>
            <person name="Endo H."/>
            <person name="Kuwata A."/>
            <person name="Ogata H."/>
        </authorList>
    </citation>
    <scope>NUCLEOTIDE SEQUENCE [LARGE SCALE GENOMIC DNA]</scope>
    <source>
        <strain evidence="3">NIES 3700</strain>
    </source>
</reference>
<dbReference type="OrthoDB" id="10468736at2759"/>
<evidence type="ECO:0000256" key="1">
    <source>
        <dbReference type="SAM" id="Phobius"/>
    </source>
</evidence>
<dbReference type="EMBL" id="BRXW01000034">
    <property type="protein sequence ID" value="GMI01443.1"/>
    <property type="molecule type" value="Genomic_DNA"/>
</dbReference>
<evidence type="ECO:0000313" key="2">
    <source>
        <dbReference type="EMBL" id="GMI01443.1"/>
    </source>
</evidence>
<protein>
    <submittedName>
        <fullName evidence="2">Uncharacterized protein</fullName>
    </submittedName>
</protein>
<dbReference type="Proteomes" id="UP001165122">
    <property type="component" value="Unassembled WGS sequence"/>
</dbReference>
<comment type="caution">
    <text evidence="2">The sequence shown here is derived from an EMBL/GenBank/DDBJ whole genome shotgun (WGS) entry which is preliminary data.</text>
</comment>
<evidence type="ECO:0000313" key="3">
    <source>
        <dbReference type="Proteomes" id="UP001165122"/>
    </source>
</evidence>
<keyword evidence="1" id="KW-0472">Membrane</keyword>
<proteinExistence type="predicted"/>
<feature type="transmembrane region" description="Helical" evidence="1">
    <location>
        <begin position="54"/>
        <end position="73"/>
    </location>
</feature>
<name>A0A9W7C398_9STRA</name>
<keyword evidence="3" id="KW-1185">Reference proteome</keyword>
<sequence length="75" mass="8379">MDNDPSFSSSTKRSLITHTIALFTGMYLHRSLVKGDLTELREIRREGRIEALKWLVGAGVVAGGLGLVMRMRFKS</sequence>
<keyword evidence="1" id="KW-1133">Transmembrane helix</keyword>
<organism evidence="2 3">
    <name type="scientific">Triparma laevis f. longispina</name>
    <dbReference type="NCBI Taxonomy" id="1714387"/>
    <lineage>
        <taxon>Eukaryota</taxon>
        <taxon>Sar</taxon>
        <taxon>Stramenopiles</taxon>
        <taxon>Ochrophyta</taxon>
        <taxon>Bolidophyceae</taxon>
        <taxon>Parmales</taxon>
        <taxon>Triparmaceae</taxon>
        <taxon>Triparma</taxon>
    </lineage>
</organism>
<accession>A0A9W7C398</accession>
<dbReference type="AlphaFoldDB" id="A0A9W7C398"/>
<keyword evidence="1" id="KW-0812">Transmembrane</keyword>
<gene>
    <name evidence="2" type="ORF">TrLO_g4918</name>
</gene>
<feature type="transmembrane region" description="Helical" evidence="1">
    <location>
        <begin position="15"/>
        <end position="33"/>
    </location>
</feature>